<dbReference type="RefSeq" id="WP_078927740.1">
    <property type="nucleotide sequence ID" value="NZ_FUXX01000001.1"/>
</dbReference>
<feature type="chain" id="PRO_5013386833" evidence="7">
    <location>
        <begin position="26"/>
        <end position="264"/>
    </location>
</feature>
<dbReference type="AlphaFoldDB" id="A0A1T4UVM6"/>
<evidence type="ECO:0000256" key="6">
    <source>
        <dbReference type="ARBA" id="ARBA00023288"/>
    </source>
</evidence>
<sequence>MRKINVLAASLVFAATSFLSLSADAKTLKIGASPIPHAEVLEYIKPKLKEQGVDLEVVIFNDYIQPFLTTEDNQLDANYFASRPYYEQFSKDHNLKNLVEVAGIHIEPLGLYSSKIKSLNELKDGSVVAIPNEPTNTGRALLLLQSAGLITLEDPKAIDATTFSIVKNPKNLQFKEIESPQLPRALEDVDAAVINTNYALGANLNPSRDALVIEKKDSPYVNLLIANKESAQNEDLKKVINELTSADVKKFIEKQYDGAVVPAF</sequence>
<dbReference type="PANTHER" id="PTHR30429:SF0">
    <property type="entry name" value="METHIONINE-BINDING LIPOPROTEIN METQ"/>
    <property type="match status" value="1"/>
</dbReference>
<dbReference type="CDD" id="cd13597">
    <property type="entry name" value="PBP2_lipoprotein_Tp32"/>
    <property type="match status" value="1"/>
</dbReference>
<keyword evidence="4" id="KW-0472">Membrane</keyword>
<proteinExistence type="inferred from homology"/>
<accession>A0A1T4UVM6</accession>
<comment type="subcellular location">
    <subcellularLocation>
        <location evidence="1">Membrane</location>
        <topology evidence="1">Lipid-anchor</topology>
    </subcellularLocation>
</comment>
<keyword evidence="6" id="KW-0449">Lipoprotein</keyword>
<feature type="signal peptide" evidence="7">
    <location>
        <begin position="1"/>
        <end position="25"/>
    </location>
</feature>
<evidence type="ECO:0000313" key="8">
    <source>
        <dbReference type="EMBL" id="SKA56724.1"/>
    </source>
</evidence>
<evidence type="ECO:0000256" key="7">
    <source>
        <dbReference type="SAM" id="SignalP"/>
    </source>
</evidence>
<gene>
    <name evidence="8" type="ORF">SAMN02745213_00067</name>
</gene>
<dbReference type="SUPFAM" id="SSF53850">
    <property type="entry name" value="Periplasmic binding protein-like II"/>
    <property type="match status" value="1"/>
</dbReference>
<dbReference type="Proteomes" id="UP000242432">
    <property type="component" value="Unassembled WGS sequence"/>
</dbReference>
<keyword evidence="3 7" id="KW-0732">Signal</keyword>
<dbReference type="InterPro" id="IPR004872">
    <property type="entry name" value="Lipoprotein_NlpA"/>
</dbReference>
<evidence type="ECO:0000256" key="1">
    <source>
        <dbReference type="ARBA" id="ARBA00004635"/>
    </source>
</evidence>
<reference evidence="9" key="1">
    <citation type="submission" date="2017-02" db="EMBL/GenBank/DDBJ databases">
        <authorList>
            <person name="Varghese N."/>
            <person name="Submissions S."/>
        </authorList>
    </citation>
    <scope>NUCLEOTIDE SEQUENCE [LARGE SCALE GENOMIC DNA]</scope>
    <source>
        <strain evidence="9">DSM 3072</strain>
    </source>
</reference>
<dbReference type="Gene3D" id="3.40.190.10">
    <property type="entry name" value="Periplasmic binding protein-like II"/>
    <property type="match status" value="2"/>
</dbReference>
<keyword evidence="5" id="KW-0564">Palmitate</keyword>
<dbReference type="Pfam" id="PF03180">
    <property type="entry name" value="Lipoprotein_9"/>
    <property type="match status" value="1"/>
</dbReference>
<name>A0A1T4UVM6_9GAMM</name>
<dbReference type="STRING" id="83771.SAMN02910357_01004"/>
<organism evidence="8 9">
    <name type="scientific">Succinivibrio dextrinosolvens DSM 3072</name>
    <dbReference type="NCBI Taxonomy" id="1123324"/>
    <lineage>
        <taxon>Bacteria</taxon>
        <taxon>Pseudomonadati</taxon>
        <taxon>Pseudomonadota</taxon>
        <taxon>Gammaproteobacteria</taxon>
        <taxon>Aeromonadales</taxon>
        <taxon>Succinivibrionaceae</taxon>
        <taxon>Succinivibrio</taxon>
    </lineage>
</organism>
<protein>
    <submittedName>
        <fullName evidence="8">D-methionine transport system substrate-binding protein</fullName>
    </submittedName>
</protein>
<evidence type="ECO:0000313" key="9">
    <source>
        <dbReference type="Proteomes" id="UP000242432"/>
    </source>
</evidence>
<dbReference type="PANTHER" id="PTHR30429">
    <property type="entry name" value="D-METHIONINE-BINDING LIPOPROTEIN METQ"/>
    <property type="match status" value="1"/>
</dbReference>
<evidence type="ECO:0000256" key="2">
    <source>
        <dbReference type="ARBA" id="ARBA00008973"/>
    </source>
</evidence>
<dbReference type="GO" id="GO:0016020">
    <property type="term" value="C:membrane"/>
    <property type="evidence" value="ECO:0007669"/>
    <property type="project" value="UniProtKB-SubCell"/>
</dbReference>
<dbReference type="PIRSF" id="PIRSF002854">
    <property type="entry name" value="MetQ"/>
    <property type="match status" value="1"/>
</dbReference>
<comment type="similarity">
    <text evidence="2">Belongs to the NlpA lipoprotein family.</text>
</comment>
<evidence type="ECO:0000256" key="5">
    <source>
        <dbReference type="ARBA" id="ARBA00023139"/>
    </source>
</evidence>
<keyword evidence="9" id="KW-1185">Reference proteome</keyword>
<evidence type="ECO:0000256" key="3">
    <source>
        <dbReference type="ARBA" id="ARBA00022729"/>
    </source>
</evidence>
<evidence type="ECO:0000256" key="4">
    <source>
        <dbReference type="ARBA" id="ARBA00023136"/>
    </source>
</evidence>
<dbReference type="EMBL" id="FUXX01000001">
    <property type="protein sequence ID" value="SKA56724.1"/>
    <property type="molecule type" value="Genomic_DNA"/>
</dbReference>